<comment type="subcellular location">
    <subcellularLocation>
        <location evidence="1">Cell inner membrane</location>
        <topology evidence="1">Multi-pass membrane protein</topology>
    </subcellularLocation>
</comment>
<keyword evidence="11" id="KW-1185">Reference proteome</keyword>
<dbReference type="GO" id="GO:0005886">
    <property type="term" value="C:plasma membrane"/>
    <property type="evidence" value="ECO:0007669"/>
    <property type="project" value="UniProtKB-SubCell"/>
</dbReference>
<organism evidence="10 11">
    <name type="scientific">Adhaeribacter soli</name>
    <dbReference type="NCBI Taxonomy" id="2607655"/>
    <lineage>
        <taxon>Bacteria</taxon>
        <taxon>Pseudomonadati</taxon>
        <taxon>Bacteroidota</taxon>
        <taxon>Cytophagia</taxon>
        <taxon>Cytophagales</taxon>
        <taxon>Hymenobacteraceae</taxon>
        <taxon>Adhaeribacter</taxon>
    </lineage>
</organism>
<evidence type="ECO:0000256" key="5">
    <source>
        <dbReference type="ARBA" id="ARBA00022692"/>
    </source>
</evidence>
<sequence>MLEILKQPWPWYTSGIVIVLVMAILLFFGKSFGFSSNFRTICAACGAGRTVKFFDFNWKTQIWNLMFLVGSIIGGFIASEYLSNGEAVQISQATIQDLAQIGFAAPQGMQPEELFSLEALFSLKGFLILLGGGFLIGFGTRYAGGCTSGHAISGLSNLQLPSLIAVVGFFIGGLLMTHLFLPFIF</sequence>
<keyword evidence="5 9" id="KW-0812">Transmembrane</keyword>
<keyword evidence="2" id="KW-0813">Transport</keyword>
<keyword evidence="3" id="KW-1003">Cell membrane</keyword>
<name>A0A5N1IRZ8_9BACT</name>
<dbReference type="InterPro" id="IPR007272">
    <property type="entry name" value="Sulf_transp_TsuA/YedE"/>
</dbReference>
<feature type="transmembrane region" description="Helical" evidence="9">
    <location>
        <begin position="62"/>
        <end position="82"/>
    </location>
</feature>
<evidence type="ECO:0000256" key="9">
    <source>
        <dbReference type="SAM" id="Phobius"/>
    </source>
</evidence>
<evidence type="ECO:0000256" key="3">
    <source>
        <dbReference type="ARBA" id="ARBA00022475"/>
    </source>
</evidence>
<feature type="transmembrane region" description="Helical" evidence="9">
    <location>
        <begin position="119"/>
        <end position="139"/>
    </location>
</feature>
<keyword evidence="6 9" id="KW-1133">Transmembrane helix</keyword>
<gene>
    <name evidence="10" type="ORF">F0P94_12575</name>
</gene>
<comment type="similarity">
    <text evidence="8">Belongs to the TsuA/YedE (TC 9.B.102) family.</text>
</comment>
<dbReference type="Proteomes" id="UP000326570">
    <property type="component" value="Unassembled WGS sequence"/>
</dbReference>
<feature type="transmembrane region" description="Helical" evidence="9">
    <location>
        <begin position="160"/>
        <end position="184"/>
    </location>
</feature>
<keyword evidence="7 9" id="KW-0472">Membrane</keyword>
<evidence type="ECO:0000313" key="10">
    <source>
        <dbReference type="EMBL" id="KAA9332824.1"/>
    </source>
</evidence>
<feature type="transmembrane region" description="Helical" evidence="9">
    <location>
        <begin position="12"/>
        <end position="29"/>
    </location>
</feature>
<reference evidence="10 11" key="1">
    <citation type="submission" date="2019-09" db="EMBL/GenBank/DDBJ databases">
        <title>Genome sequence of Adhaeribacter sp. M2.</title>
        <authorList>
            <person name="Srinivasan S."/>
        </authorList>
    </citation>
    <scope>NUCLEOTIDE SEQUENCE [LARGE SCALE GENOMIC DNA]</scope>
    <source>
        <strain evidence="10 11">M2</strain>
    </source>
</reference>
<dbReference type="PANTHER" id="PTHR30574:SF1">
    <property type="entry name" value="SULPHUR TRANSPORT DOMAIN-CONTAINING PROTEIN"/>
    <property type="match status" value="1"/>
</dbReference>
<dbReference type="AlphaFoldDB" id="A0A5N1IRZ8"/>
<evidence type="ECO:0000256" key="8">
    <source>
        <dbReference type="ARBA" id="ARBA00035655"/>
    </source>
</evidence>
<keyword evidence="4" id="KW-0997">Cell inner membrane</keyword>
<dbReference type="PANTHER" id="PTHR30574">
    <property type="entry name" value="INNER MEMBRANE PROTEIN YEDE"/>
    <property type="match status" value="1"/>
</dbReference>
<protein>
    <submittedName>
        <fullName evidence="10">YeeE/YedE family protein</fullName>
    </submittedName>
</protein>
<evidence type="ECO:0000256" key="4">
    <source>
        <dbReference type="ARBA" id="ARBA00022519"/>
    </source>
</evidence>
<evidence type="ECO:0000256" key="2">
    <source>
        <dbReference type="ARBA" id="ARBA00022448"/>
    </source>
</evidence>
<evidence type="ECO:0000256" key="7">
    <source>
        <dbReference type="ARBA" id="ARBA00023136"/>
    </source>
</evidence>
<dbReference type="Pfam" id="PF04143">
    <property type="entry name" value="Sulf_transp"/>
    <property type="match status" value="1"/>
</dbReference>
<accession>A0A5N1IRZ8</accession>
<comment type="caution">
    <text evidence="10">The sequence shown here is derived from an EMBL/GenBank/DDBJ whole genome shotgun (WGS) entry which is preliminary data.</text>
</comment>
<proteinExistence type="inferred from homology"/>
<evidence type="ECO:0000256" key="6">
    <source>
        <dbReference type="ARBA" id="ARBA00022989"/>
    </source>
</evidence>
<evidence type="ECO:0000313" key="11">
    <source>
        <dbReference type="Proteomes" id="UP000326570"/>
    </source>
</evidence>
<dbReference type="EMBL" id="VTWT01000006">
    <property type="protein sequence ID" value="KAA9332824.1"/>
    <property type="molecule type" value="Genomic_DNA"/>
</dbReference>
<dbReference type="RefSeq" id="WP_150904237.1">
    <property type="nucleotide sequence ID" value="NZ_VTWT01000006.1"/>
</dbReference>
<evidence type="ECO:0000256" key="1">
    <source>
        <dbReference type="ARBA" id="ARBA00004429"/>
    </source>
</evidence>